<sequence length="567" mass="64867">MANVKLNADIYTHLLSFVSSPSDLLAVGLANKELLTLAEPELIYRSIRCKLNNDAVWEHLISKPLQASRVRELVIQREASIPRSNSLGQERIPEGNSVQLGEPSGQVVLDPRQSKYGRKNAENSERLLLRALQKMVNLDSFTWDRWMPFINQGEEVFHYSEEEGIPPVYREDIWTALRDYTQVKILEVVDFGKALFPESRPIFNSTIFTLRNLTRLDLRIYYSPDDEFEGARGFDDDDDNEDLIPGRVKIERLQDLLSRCSNLESLSLAIMDRVFYHNLDGNPFTNITPIISNAHWPRLTSLKLEDILIDDGPMANFLRLHPNLRVLSACLSLIRDNLPDVPFNLESYESCILDILPRLEHLSLPSQAIRPILRAMRRPCSLQSIAHLEPHDWYSDDDDNIVSSLDDVWGSSTESFTDIEDGPLHGRDFPNLLFGMPDLNKLVVRDVMDLRQLDKLVKSTPTLQYITFEGSFMKTQSNDMHTQLLPYLSGWTKLLSCTGGCLWPLDETLELSSPGALSVAREILQACPLLRELSWRNCRPVKLMLKDNGELIKLEQDPHFNHSNNYD</sequence>
<proteinExistence type="predicted"/>
<organism evidence="1 2">
    <name type="scientific">Galerina marginata (strain CBS 339.88)</name>
    <dbReference type="NCBI Taxonomy" id="685588"/>
    <lineage>
        <taxon>Eukaryota</taxon>
        <taxon>Fungi</taxon>
        <taxon>Dikarya</taxon>
        <taxon>Basidiomycota</taxon>
        <taxon>Agaricomycotina</taxon>
        <taxon>Agaricomycetes</taxon>
        <taxon>Agaricomycetidae</taxon>
        <taxon>Agaricales</taxon>
        <taxon>Agaricineae</taxon>
        <taxon>Strophariaceae</taxon>
        <taxon>Galerina</taxon>
    </lineage>
</organism>
<accession>A0A067S6G3</accession>
<dbReference type="Gene3D" id="3.80.10.10">
    <property type="entry name" value="Ribonuclease Inhibitor"/>
    <property type="match status" value="2"/>
</dbReference>
<dbReference type="STRING" id="685588.A0A067S6G3"/>
<dbReference type="OrthoDB" id="2984131at2759"/>
<keyword evidence="2" id="KW-1185">Reference proteome</keyword>
<evidence type="ECO:0000313" key="2">
    <source>
        <dbReference type="Proteomes" id="UP000027222"/>
    </source>
</evidence>
<dbReference type="EMBL" id="KL142423">
    <property type="protein sequence ID" value="KDR66411.1"/>
    <property type="molecule type" value="Genomic_DNA"/>
</dbReference>
<dbReference type="SUPFAM" id="SSF52047">
    <property type="entry name" value="RNI-like"/>
    <property type="match status" value="1"/>
</dbReference>
<dbReference type="HOGENOM" id="CLU_474904_0_0_1"/>
<reference evidence="2" key="1">
    <citation type="journal article" date="2014" name="Proc. Natl. Acad. Sci. U.S.A.">
        <title>Extensive sampling of basidiomycete genomes demonstrates inadequacy of the white-rot/brown-rot paradigm for wood decay fungi.</title>
        <authorList>
            <person name="Riley R."/>
            <person name="Salamov A.A."/>
            <person name="Brown D.W."/>
            <person name="Nagy L.G."/>
            <person name="Floudas D."/>
            <person name="Held B.W."/>
            <person name="Levasseur A."/>
            <person name="Lombard V."/>
            <person name="Morin E."/>
            <person name="Otillar R."/>
            <person name="Lindquist E.A."/>
            <person name="Sun H."/>
            <person name="LaButti K.M."/>
            <person name="Schmutz J."/>
            <person name="Jabbour D."/>
            <person name="Luo H."/>
            <person name="Baker S.E."/>
            <person name="Pisabarro A.G."/>
            <person name="Walton J.D."/>
            <person name="Blanchette R.A."/>
            <person name="Henrissat B."/>
            <person name="Martin F."/>
            <person name="Cullen D."/>
            <person name="Hibbett D.S."/>
            <person name="Grigoriev I.V."/>
        </authorList>
    </citation>
    <scope>NUCLEOTIDE SEQUENCE [LARGE SCALE GENOMIC DNA]</scope>
    <source>
        <strain evidence="2">CBS 339.88</strain>
    </source>
</reference>
<dbReference type="InterPro" id="IPR032675">
    <property type="entry name" value="LRR_dom_sf"/>
</dbReference>
<dbReference type="AlphaFoldDB" id="A0A067S6G3"/>
<gene>
    <name evidence="1" type="ORF">GALMADRAFT_80837</name>
</gene>
<dbReference type="Proteomes" id="UP000027222">
    <property type="component" value="Unassembled WGS sequence"/>
</dbReference>
<evidence type="ECO:0000313" key="1">
    <source>
        <dbReference type="EMBL" id="KDR66411.1"/>
    </source>
</evidence>
<name>A0A067S6G3_GALM3</name>
<protein>
    <recommendedName>
        <fullName evidence="3">F-box domain-containing protein</fullName>
    </recommendedName>
</protein>
<evidence type="ECO:0008006" key="3">
    <source>
        <dbReference type="Google" id="ProtNLM"/>
    </source>
</evidence>